<reference evidence="3" key="1">
    <citation type="submission" date="2016-10" db="EMBL/GenBank/DDBJ databases">
        <authorList>
            <person name="Varghese N."/>
            <person name="Submissions S."/>
        </authorList>
    </citation>
    <scope>NUCLEOTIDE SEQUENCE [LARGE SCALE GENOMIC DNA]</scope>
    <source>
        <strain evidence="3">B4,CECT 8067,JCM 17497</strain>
    </source>
</reference>
<accession>A0A1G9CRJ3</accession>
<feature type="compositionally biased region" description="Polar residues" evidence="1">
    <location>
        <begin position="15"/>
        <end position="26"/>
    </location>
</feature>
<proteinExistence type="predicted"/>
<protein>
    <submittedName>
        <fullName evidence="2">Uncharacterized protein</fullName>
    </submittedName>
</protein>
<evidence type="ECO:0000256" key="1">
    <source>
        <dbReference type="SAM" id="MobiDB-lite"/>
    </source>
</evidence>
<evidence type="ECO:0000313" key="2">
    <source>
        <dbReference type="EMBL" id="SDK54248.1"/>
    </source>
</evidence>
<name>A0A1G9CRJ3_9EURY</name>
<organism evidence="2 3">
    <name type="scientific">Natronorubrum texcoconense</name>
    <dbReference type="NCBI Taxonomy" id="1095776"/>
    <lineage>
        <taxon>Archaea</taxon>
        <taxon>Methanobacteriati</taxon>
        <taxon>Methanobacteriota</taxon>
        <taxon>Stenosarchaea group</taxon>
        <taxon>Halobacteria</taxon>
        <taxon>Halobacteriales</taxon>
        <taxon>Natrialbaceae</taxon>
        <taxon>Natronorubrum</taxon>
    </lineage>
</organism>
<feature type="region of interest" description="Disordered" evidence="1">
    <location>
        <begin position="1"/>
        <end position="41"/>
    </location>
</feature>
<sequence>MTGHSDRTRIASPKTGESSATDTNESGTHDHQRSFNNERIN</sequence>
<dbReference type="AlphaFoldDB" id="A0A1G9CRJ3"/>
<dbReference type="EMBL" id="FNFE01000005">
    <property type="protein sequence ID" value="SDK54248.1"/>
    <property type="molecule type" value="Genomic_DNA"/>
</dbReference>
<keyword evidence="3" id="KW-1185">Reference proteome</keyword>
<evidence type="ECO:0000313" key="3">
    <source>
        <dbReference type="Proteomes" id="UP000198882"/>
    </source>
</evidence>
<dbReference type="Proteomes" id="UP000198882">
    <property type="component" value="Unassembled WGS sequence"/>
</dbReference>
<gene>
    <name evidence="2" type="ORF">SAMN04515672_3286</name>
</gene>